<proteinExistence type="predicted"/>
<dbReference type="AlphaFoldDB" id="A0A9D4XKL9"/>
<sequence length="152" mass="17174">MSKLVYHDREGETTIISTDLEEAKKIKELILKDILASVTREKEGSGNTNTLDLGVHEDEVRSIPYVFYQLDLVGRLMKLAIKLSEFEVSFEAWKALKAQMFADYLNELTFVPPEPYRTWVIFTDGSSNSQGSGAGVILENNSRLVVEDSLRL</sequence>
<dbReference type="Proteomes" id="UP001058974">
    <property type="component" value="Chromosome 4"/>
</dbReference>
<evidence type="ECO:0000313" key="2">
    <source>
        <dbReference type="Proteomes" id="UP001058974"/>
    </source>
</evidence>
<dbReference type="PANTHER" id="PTHR48475:SF1">
    <property type="entry name" value="RNASE H TYPE-1 DOMAIN-CONTAINING PROTEIN"/>
    <property type="match status" value="1"/>
</dbReference>
<evidence type="ECO:0000313" key="1">
    <source>
        <dbReference type="EMBL" id="KAI5422861.1"/>
    </source>
</evidence>
<comment type="caution">
    <text evidence="1">The sequence shown here is derived from an EMBL/GenBank/DDBJ whole genome shotgun (WGS) entry which is preliminary data.</text>
</comment>
<keyword evidence="2" id="KW-1185">Reference proteome</keyword>
<dbReference type="Gramene" id="Psat04G0604200-T1">
    <property type="protein sequence ID" value="KAI5422861.1"/>
    <property type="gene ID" value="KIW84_046042"/>
</dbReference>
<accession>A0A9D4XKL9</accession>
<dbReference type="PANTHER" id="PTHR48475">
    <property type="entry name" value="RIBONUCLEASE H"/>
    <property type="match status" value="1"/>
</dbReference>
<reference evidence="1 2" key="1">
    <citation type="journal article" date="2022" name="Nat. Genet.">
        <title>Improved pea reference genome and pan-genome highlight genomic features and evolutionary characteristics.</title>
        <authorList>
            <person name="Yang T."/>
            <person name="Liu R."/>
            <person name="Luo Y."/>
            <person name="Hu S."/>
            <person name="Wang D."/>
            <person name="Wang C."/>
            <person name="Pandey M.K."/>
            <person name="Ge S."/>
            <person name="Xu Q."/>
            <person name="Li N."/>
            <person name="Li G."/>
            <person name="Huang Y."/>
            <person name="Saxena R.K."/>
            <person name="Ji Y."/>
            <person name="Li M."/>
            <person name="Yan X."/>
            <person name="He Y."/>
            <person name="Liu Y."/>
            <person name="Wang X."/>
            <person name="Xiang C."/>
            <person name="Varshney R.K."/>
            <person name="Ding H."/>
            <person name="Gao S."/>
            <person name="Zong X."/>
        </authorList>
    </citation>
    <scope>NUCLEOTIDE SEQUENCE [LARGE SCALE GENOMIC DNA]</scope>
    <source>
        <strain evidence="1 2">cv. Zhongwan 6</strain>
    </source>
</reference>
<protein>
    <submittedName>
        <fullName evidence="1">Uncharacterized protein</fullName>
    </submittedName>
</protein>
<organism evidence="1 2">
    <name type="scientific">Pisum sativum</name>
    <name type="common">Garden pea</name>
    <name type="synonym">Lathyrus oleraceus</name>
    <dbReference type="NCBI Taxonomy" id="3888"/>
    <lineage>
        <taxon>Eukaryota</taxon>
        <taxon>Viridiplantae</taxon>
        <taxon>Streptophyta</taxon>
        <taxon>Embryophyta</taxon>
        <taxon>Tracheophyta</taxon>
        <taxon>Spermatophyta</taxon>
        <taxon>Magnoliopsida</taxon>
        <taxon>eudicotyledons</taxon>
        <taxon>Gunneridae</taxon>
        <taxon>Pentapetalae</taxon>
        <taxon>rosids</taxon>
        <taxon>fabids</taxon>
        <taxon>Fabales</taxon>
        <taxon>Fabaceae</taxon>
        <taxon>Papilionoideae</taxon>
        <taxon>50 kb inversion clade</taxon>
        <taxon>NPAAA clade</taxon>
        <taxon>Hologalegina</taxon>
        <taxon>IRL clade</taxon>
        <taxon>Fabeae</taxon>
        <taxon>Lathyrus</taxon>
    </lineage>
</organism>
<name>A0A9D4XKL9_PEA</name>
<dbReference type="EMBL" id="JAMSHJ010000004">
    <property type="protein sequence ID" value="KAI5422861.1"/>
    <property type="molecule type" value="Genomic_DNA"/>
</dbReference>
<gene>
    <name evidence="1" type="ORF">KIW84_046042</name>
</gene>